<dbReference type="GeneID" id="36102904"/>
<evidence type="ECO:0000256" key="1">
    <source>
        <dbReference type="ARBA" id="ARBA00004141"/>
    </source>
</evidence>
<evidence type="ECO:0000313" key="8">
    <source>
        <dbReference type="EMBL" id="MBA2857999.1"/>
    </source>
</evidence>
<keyword evidence="5" id="KW-0175">Coiled coil</keyword>
<evidence type="ECO:0000313" key="13">
    <source>
        <dbReference type="Proteomes" id="UP000239462"/>
    </source>
</evidence>
<dbReference type="EMBL" id="JAFBBC010000001">
    <property type="protein sequence ID" value="MBM7409065.1"/>
    <property type="molecule type" value="Genomic_DNA"/>
</dbReference>
<protein>
    <submittedName>
        <fullName evidence="7">OxaA-like protein</fullName>
    </submittedName>
</protein>
<organism evidence="7 13">
    <name type="scientific">Methanococcus maripaludis</name>
    <name type="common">Methanococcus deltae</name>
    <dbReference type="NCBI Taxonomy" id="39152"/>
    <lineage>
        <taxon>Archaea</taxon>
        <taxon>Methanobacteriati</taxon>
        <taxon>Methanobacteriota</taxon>
        <taxon>Methanomada group</taxon>
        <taxon>Methanococci</taxon>
        <taxon>Methanococcales</taxon>
        <taxon>Methanococcaceae</taxon>
        <taxon>Methanococcus</taxon>
    </lineage>
</organism>
<dbReference type="EMBL" id="JACHED010000001">
    <property type="protein sequence ID" value="MBB6496292.1"/>
    <property type="molecule type" value="Genomic_DNA"/>
</dbReference>
<dbReference type="Proteomes" id="UP000239462">
    <property type="component" value="Chromosome"/>
</dbReference>
<evidence type="ECO:0000313" key="7">
    <source>
        <dbReference type="EMBL" id="AVB77192.1"/>
    </source>
</evidence>
<evidence type="ECO:0000256" key="6">
    <source>
        <dbReference type="SAM" id="Phobius"/>
    </source>
</evidence>
<dbReference type="PANTHER" id="PTHR42198">
    <property type="entry name" value="INTEGRAL MEMBRANE PROTEIN"/>
    <property type="match status" value="1"/>
</dbReference>
<comment type="subcellular location">
    <subcellularLocation>
        <location evidence="1">Membrane</location>
        <topology evidence="1">Multi-pass membrane protein</topology>
    </subcellularLocation>
</comment>
<reference evidence="14 15" key="3">
    <citation type="submission" date="2020-07" db="EMBL/GenBank/DDBJ databases">
        <title>Genomic Encyclopedia of Type Strains, Phase IV (KMG-V): Genome sequencing to study the core and pangenomes of soil and plant-associated prokaryotes.</title>
        <authorList>
            <person name="Whitman W."/>
        </authorList>
    </citation>
    <scope>NUCLEOTIDE SEQUENCE [LARGE SCALE GENOMIC DNA]</scope>
    <source>
        <strain evidence="8 14">C12</strain>
        <strain evidence="9 15">C13</strain>
        <strain evidence="10 16">D1</strain>
        <strain evidence="11">RC</strain>
    </source>
</reference>
<evidence type="ECO:0000256" key="3">
    <source>
        <dbReference type="ARBA" id="ARBA00022989"/>
    </source>
</evidence>
<proteinExistence type="predicted"/>
<dbReference type="EMBL" id="JACDUO010000001">
    <property type="protein sequence ID" value="MBA2863702.1"/>
    <property type="molecule type" value="Genomic_DNA"/>
</dbReference>
<dbReference type="Proteomes" id="UP000722095">
    <property type="component" value="Unassembled WGS sequence"/>
</dbReference>
<evidence type="ECO:0000313" key="9">
    <source>
        <dbReference type="EMBL" id="MBA2863702.1"/>
    </source>
</evidence>
<dbReference type="RefSeq" id="WP_104838533.1">
    <property type="nucleotide sequence ID" value="NZ_CP026606.1"/>
</dbReference>
<dbReference type="Proteomes" id="UP000558015">
    <property type="component" value="Unassembled WGS sequence"/>
</dbReference>
<feature type="transmembrane region" description="Helical" evidence="6">
    <location>
        <begin position="164"/>
        <end position="182"/>
    </location>
</feature>
<dbReference type="Pfam" id="PF01956">
    <property type="entry name" value="EMC3_TMCO1"/>
    <property type="match status" value="1"/>
</dbReference>
<evidence type="ECO:0000313" key="15">
    <source>
        <dbReference type="Proteomes" id="UP000567099"/>
    </source>
</evidence>
<keyword evidence="2 6" id="KW-0812">Transmembrane</keyword>
<dbReference type="InterPro" id="IPR002809">
    <property type="entry name" value="EMC3/TMCO1"/>
</dbReference>
<dbReference type="EMBL" id="CP026606">
    <property type="protein sequence ID" value="AVB77192.1"/>
    <property type="molecule type" value="Genomic_DNA"/>
</dbReference>
<reference evidence="7" key="2">
    <citation type="submission" date="2018-02" db="EMBL/GenBank/DDBJ databases">
        <title>Complete genome sequence of the Methanococcus maripaludis type strain JJ (DSM 2067), a model for selenoprotein synthesis in Archaea.</title>
        <authorList>
            <person name="Poehlein A."/>
            <person name="Heym D."/>
            <person name="Quitzke V."/>
            <person name="Fersch J."/>
            <person name="Daniel R."/>
            <person name="Rother M."/>
        </authorList>
    </citation>
    <scope>NUCLEOTIDE SEQUENCE [LARGE SCALE GENOMIC DNA]</scope>
    <source>
        <strain evidence="7">DSM 2067</strain>
    </source>
</reference>
<dbReference type="InterPro" id="IPR038978">
    <property type="entry name" value="MJ0935"/>
</dbReference>
<feature type="transmembrane region" description="Helical" evidence="6">
    <location>
        <begin position="137"/>
        <end position="157"/>
    </location>
</feature>
<evidence type="ECO:0000256" key="4">
    <source>
        <dbReference type="ARBA" id="ARBA00023136"/>
    </source>
</evidence>
<evidence type="ECO:0000313" key="16">
    <source>
        <dbReference type="Proteomes" id="UP000590564"/>
    </source>
</evidence>
<evidence type="ECO:0000256" key="2">
    <source>
        <dbReference type="ARBA" id="ARBA00022692"/>
    </source>
</evidence>
<dbReference type="KEGG" id="mmad:MMJJ_18220"/>
<feature type="transmembrane region" description="Helical" evidence="6">
    <location>
        <begin position="27"/>
        <end position="49"/>
    </location>
</feature>
<evidence type="ECO:0000313" key="14">
    <source>
        <dbReference type="Proteomes" id="UP000558015"/>
    </source>
</evidence>
<dbReference type="SMART" id="SM01415">
    <property type="entry name" value="DUF106"/>
    <property type="match status" value="1"/>
</dbReference>
<evidence type="ECO:0000313" key="10">
    <source>
        <dbReference type="EMBL" id="MBB6496292.1"/>
    </source>
</evidence>
<reference evidence="13" key="1">
    <citation type="journal article" date="2018" name="Genome Announc.">
        <title>Complete Genome Sequence of the Methanococcus maripaludis Type Strain JJ (DSM 2067), a Model for Selenoprotein Synthesis in Archaea.</title>
        <authorList>
            <person name="Poehlein A."/>
            <person name="Heym D."/>
            <person name="Quitzke V."/>
            <person name="Fersch J."/>
            <person name="Daniel R."/>
            <person name="Rother M."/>
        </authorList>
    </citation>
    <scope>NUCLEOTIDE SEQUENCE [LARGE SCALE GENOMIC DNA]</scope>
    <source>
        <strain evidence="13">DSM 2067</strain>
    </source>
</reference>
<reference evidence="12" key="4">
    <citation type="submission" date="2021-03" db="EMBL/GenBank/DDBJ databases">
        <title>Genomic Encyclopedia of Type Strains, Phase IV (KMG-IV): sequencing the most valuable type-strain genomes for metagenomic binning, comparative biology and taxonomic classification.</title>
        <authorList>
            <person name="Goeker M."/>
        </authorList>
    </citation>
    <scope>NUCLEOTIDE SEQUENCE</scope>
    <source>
        <strain evidence="12">DSM 2771</strain>
    </source>
</reference>
<gene>
    <name evidence="11" type="ORF">HNP85_000737</name>
    <name evidence="8" type="ORF">HNP93_000700</name>
    <name evidence="9" type="ORF">HNP94_000702</name>
    <name evidence="10" type="ORF">HNP96_000313</name>
    <name evidence="12" type="ORF">J2745_000224</name>
    <name evidence="7" type="ORF">MMJJ_18220</name>
</gene>
<accession>A0A2L1CCU5</accession>
<sequence length="198" mass="22789">MFESIYSAFYNALDAIFLPMVQTMDPAIFIFVTALLVSFIINLATKVLVNQDRMAELKNELQEFQVKAKKASKDPELMAELQKEQQKMMTMQMEMMKMSFKPMIYTWVPIIIIFAYLRHVYDFGGIYHTMQPAWDGAIVQLPVIISKIIFIGIWHWIGGIFYHGGFGVVSSTVLGWLGWYIMCSMGTSMVLRKLMGIK</sequence>
<dbReference type="Proteomes" id="UP000567099">
    <property type="component" value="Unassembled WGS sequence"/>
</dbReference>
<dbReference type="EMBL" id="JACDUN010000001">
    <property type="protein sequence ID" value="MBA2857999.1"/>
    <property type="molecule type" value="Genomic_DNA"/>
</dbReference>
<dbReference type="EMBL" id="JAGINF010000001">
    <property type="protein sequence ID" value="MBP2218749.1"/>
    <property type="molecule type" value="Genomic_DNA"/>
</dbReference>
<evidence type="ECO:0000256" key="5">
    <source>
        <dbReference type="SAM" id="Coils"/>
    </source>
</evidence>
<keyword evidence="3 6" id="KW-1133">Transmembrane helix</keyword>
<feature type="transmembrane region" description="Helical" evidence="6">
    <location>
        <begin position="98"/>
        <end position="117"/>
    </location>
</feature>
<evidence type="ECO:0000313" key="11">
    <source>
        <dbReference type="EMBL" id="MBM7409065.1"/>
    </source>
</evidence>
<dbReference type="AlphaFoldDB" id="A0A2L1CCU5"/>
<name>A0A2L1CCU5_METMI</name>
<dbReference type="GO" id="GO:0016020">
    <property type="term" value="C:membrane"/>
    <property type="evidence" value="ECO:0007669"/>
    <property type="project" value="UniProtKB-SubCell"/>
</dbReference>
<dbReference type="Proteomes" id="UP000590564">
    <property type="component" value="Unassembled WGS sequence"/>
</dbReference>
<evidence type="ECO:0000313" key="12">
    <source>
        <dbReference type="EMBL" id="MBP2218749.1"/>
    </source>
</evidence>
<dbReference type="Proteomes" id="UP000742560">
    <property type="component" value="Unassembled WGS sequence"/>
</dbReference>
<dbReference type="PANTHER" id="PTHR42198:SF1">
    <property type="entry name" value="INTEGRAL MEMBRANE PROTEIN"/>
    <property type="match status" value="1"/>
</dbReference>
<feature type="coiled-coil region" evidence="5">
    <location>
        <begin position="47"/>
        <end position="74"/>
    </location>
</feature>
<keyword evidence="4 6" id="KW-0472">Membrane</keyword>